<dbReference type="AlphaFoldDB" id="A0AAW5BXC2"/>
<keyword evidence="1" id="KW-1133">Transmembrane helix</keyword>
<feature type="transmembrane region" description="Helical" evidence="1">
    <location>
        <begin position="57"/>
        <end position="77"/>
    </location>
</feature>
<sequence length="153" mass="17182">MEELVMLLLGFGILLFFIAVVLLIIYILAYWMIFNKAGEPGWKALIPIYSTYTEYKLVWNTKMFAVFMAFVIVTAILERVDGMLFLYYAASIGTIVMNIMACVKMSMSFGHGTGFAIGLILLNPIFLLILAFDGSAYIGPEGRRPQTERQGIL</sequence>
<name>A0AAW5BXC2_9FIRM</name>
<comment type="caution">
    <text evidence="2">The sequence shown here is derived from an EMBL/GenBank/DDBJ whole genome shotgun (WGS) entry which is preliminary data.</text>
</comment>
<gene>
    <name evidence="2" type="ORF">L0N08_03735</name>
</gene>
<dbReference type="EMBL" id="JAKNGE010000004">
    <property type="protein sequence ID" value="MCG4744518.1"/>
    <property type="molecule type" value="Genomic_DNA"/>
</dbReference>
<dbReference type="Proteomes" id="UP001299608">
    <property type="component" value="Unassembled WGS sequence"/>
</dbReference>
<feature type="transmembrane region" description="Helical" evidence="1">
    <location>
        <begin position="115"/>
        <end position="139"/>
    </location>
</feature>
<organism evidence="2 3">
    <name type="scientific">Enterocloster aldenensis</name>
    <dbReference type="NCBI Taxonomy" id="358742"/>
    <lineage>
        <taxon>Bacteria</taxon>
        <taxon>Bacillati</taxon>
        <taxon>Bacillota</taxon>
        <taxon>Clostridia</taxon>
        <taxon>Lachnospirales</taxon>
        <taxon>Lachnospiraceae</taxon>
        <taxon>Enterocloster</taxon>
    </lineage>
</organism>
<proteinExistence type="predicted"/>
<dbReference type="Pfam" id="PF18936">
    <property type="entry name" value="DUF5684"/>
    <property type="match status" value="1"/>
</dbReference>
<feature type="transmembrane region" description="Helical" evidence="1">
    <location>
        <begin position="84"/>
        <end position="109"/>
    </location>
</feature>
<evidence type="ECO:0000313" key="3">
    <source>
        <dbReference type="Proteomes" id="UP001299608"/>
    </source>
</evidence>
<reference evidence="2" key="1">
    <citation type="submission" date="2022-01" db="EMBL/GenBank/DDBJ databases">
        <title>Collection of gut derived symbiotic bacterial strains cultured from healthy donors.</title>
        <authorList>
            <person name="Lin H."/>
            <person name="Kohout C."/>
            <person name="Waligurski E."/>
            <person name="Pamer E.G."/>
        </authorList>
    </citation>
    <scope>NUCLEOTIDE SEQUENCE</scope>
    <source>
        <strain evidence="2">DFI.6.55</strain>
    </source>
</reference>
<evidence type="ECO:0000256" key="1">
    <source>
        <dbReference type="SAM" id="Phobius"/>
    </source>
</evidence>
<protein>
    <submittedName>
        <fullName evidence="2">DUF5684 domain-containing protein</fullName>
    </submittedName>
</protein>
<dbReference type="GeneID" id="97206204"/>
<dbReference type="RefSeq" id="WP_165642262.1">
    <property type="nucleotide sequence ID" value="NZ_BAABZL010000001.1"/>
</dbReference>
<keyword evidence="1" id="KW-0472">Membrane</keyword>
<accession>A0AAW5BXC2</accession>
<feature type="transmembrane region" description="Helical" evidence="1">
    <location>
        <begin position="7"/>
        <end position="33"/>
    </location>
</feature>
<keyword evidence="1" id="KW-0812">Transmembrane</keyword>
<evidence type="ECO:0000313" key="2">
    <source>
        <dbReference type="EMBL" id="MCG4744518.1"/>
    </source>
</evidence>
<dbReference type="InterPro" id="IPR043739">
    <property type="entry name" value="DUF5684"/>
</dbReference>